<dbReference type="GO" id="GO:0140359">
    <property type="term" value="F:ABC-type transporter activity"/>
    <property type="evidence" value="ECO:0007669"/>
    <property type="project" value="InterPro"/>
</dbReference>
<dbReference type="InterPro" id="IPR017871">
    <property type="entry name" value="ABC_transporter-like_CS"/>
</dbReference>
<comment type="subcellular location">
    <subcellularLocation>
        <location evidence="1">Membrane</location>
        <topology evidence="1">Multi-pass membrane protein</topology>
    </subcellularLocation>
</comment>
<dbReference type="PANTHER" id="PTHR43038">
    <property type="entry name" value="ATP-BINDING CASSETTE, SUB-FAMILY H, MEMBER 1"/>
    <property type="match status" value="1"/>
</dbReference>
<dbReference type="EMBL" id="SULG01000001">
    <property type="protein sequence ID" value="TLD43618.1"/>
    <property type="molecule type" value="Genomic_DNA"/>
</dbReference>
<feature type="transmembrane region" description="Helical" evidence="8">
    <location>
        <begin position="729"/>
        <end position="754"/>
    </location>
</feature>
<feature type="transmembrane region" description="Helical" evidence="8">
    <location>
        <begin position="872"/>
        <end position="891"/>
    </location>
</feature>
<keyword evidence="6 8" id="KW-0472">Membrane</keyword>
<dbReference type="Pfam" id="PF00005">
    <property type="entry name" value="ABC_tran"/>
    <property type="match status" value="2"/>
</dbReference>
<dbReference type="GO" id="GO:0005524">
    <property type="term" value="F:ATP binding"/>
    <property type="evidence" value="ECO:0007669"/>
    <property type="project" value="UniProtKB-KW"/>
</dbReference>
<dbReference type="SUPFAM" id="SSF52540">
    <property type="entry name" value="P-loop containing nucleoside triphosphate hydrolases"/>
    <property type="match status" value="2"/>
</dbReference>
<evidence type="ECO:0000256" key="3">
    <source>
        <dbReference type="ARBA" id="ARBA00022741"/>
    </source>
</evidence>
<dbReference type="Gene3D" id="3.40.1710.10">
    <property type="entry name" value="abc type-2 transporter like domain"/>
    <property type="match status" value="1"/>
</dbReference>
<evidence type="ECO:0000259" key="9">
    <source>
        <dbReference type="PROSITE" id="PS50893"/>
    </source>
</evidence>
<feature type="transmembrane region" description="Helical" evidence="8">
    <location>
        <begin position="781"/>
        <end position="802"/>
    </location>
</feature>
<keyword evidence="5 8" id="KW-1133">Transmembrane helix</keyword>
<evidence type="ECO:0000256" key="4">
    <source>
        <dbReference type="ARBA" id="ARBA00022840"/>
    </source>
</evidence>
<dbReference type="Gene3D" id="3.40.50.300">
    <property type="entry name" value="P-loop containing nucleotide triphosphate hydrolases"/>
    <property type="match status" value="2"/>
</dbReference>
<dbReference type="SMART" id="SM00382">
    <property type="entry name" value="AAA"/>
    <property type="match status" value="2"/>
</dbReference>
<sequence length="926" mass="100853">MLSPASQSASTPVVSIKEVTHRYGSVVALDGISLEIPSGCMVGIIGPDGVGKSTLMAIIAGSKKIQQGKVTVLGGDIADVRHRGAVCPKIAYMPQGLGKNLYLELSVYENVDFMARLFGLSTAERPIRIKELLDATGLGPFPERPAGKLSGGMKQKVGLCGALVHEPDLLILDEPTTGVDPLSRRQFWTLIDDIRAGRPSMSVVISTAYMDEAQRWDWIVAMDAGRVLATGTPSELMKRTNTKDLEQCFIALLPEEKRTGHKELTIPPRAAAKSEIAIEAKGLTRRFGSFTAVDHVSLLIERGEIFGFLGSNGCGKSTTMKMLTGLLPPTEGTATLFGQSVDAGSLEVRKNLGYMTQAFSLYGELTVRQNLVLDARLYHIPPEKAKARIKELVEKFGLGPYLDSLAEDLPLGMRQRLSLAVAVLHEPEMLILDEPTSGVDPVARDSFWELLIDLSRQQGVTIFVTTHFMNEGMRCDRISLMNAGKVLACDAPQKLIEARGAASLEDAFIGYMEDAIVSATTSGESKDKASINAPAAGQPATPPTPLEHRAGRFSLGRMLAYTANETMQIRRDPVRLAFAFVGSLLLMLVFGFGITTDVERIRYASFDLDRSPESHIYLEQFAGSSRYFTGTPPVYSADEALRRLQSNDIALVLEIPPDFGRDFRRGSKPDVSAQVDGANPFRGETVAQYAQGVNDTMLRDPASGLYTGPDKYTARIQERYMYNPTFESIYSIVPSVPALLLVLIPAILMAVSIVREKELGSIINFYVTPTGRLEYLLGKQLPYIAIGMINFFILAVMARVVFGVPIKGSFLMLALCTILYVTATTGIGMVTSTFTSSQVAAVFVTAILTIVPTIQFSGLLQPVSTLEGNARIFGSIWPTTYYMHSSVGVYTKGLGPDLMMQDIIFLACCIPILWAISFVGLRKQEK</sequence>
<reference evidence="11 12" key="1">
    <citation type="submission" date="2019-04" db="EMBL/GenBank/DDBJ databases">
        <title>Genome of a novel bacterium Candidatus Jettenia ecosi reconstructed from metagenome of an anammox bioreactor.</title>
        <authorList>
            <person name="Mardanov A.V."/>
            <person name="Beletsky A.V."/>
            <person name="Ravin N.V."/>
            <person name="Botchkova E.A."/>
            <person name="Litti Y.V."/>
            <person name="Nozhevnikova A.N."/>
        </authorList>
    </citation>
    <scope>NUCLEOTIDE SEQUENCE [LARGE SCALE GENOMIC DNA]</scope>
    <source>
        <strain evidence="11">J2</strain>
    </source>
</reference>
<evidence type="ECO:0000256" key="1">
    <source>
        <dbReference type="ARBA" id="ARBA00004141"/>
    </source>
</evidence>
<organism evidence="11 12">
    <name type="scientific">Candidatus Jettenia ecosi</name>
    <dbReference type="NCBI Taxonomy" id="2494326"/>
    <lineage>
        <taxon>Bacteria</taxon>
        <taxon>Pseudomonadati</taxon>
        <taxon>Planctomycetota</taxon>
        <taxon>Candidatus Brocadiia</taxon>
        <taxon>Candidatus Brocadiales</taxon>
        <taxon>Candidatus Brocadiaceae</taxon>
        <taxon>Candidatus Jettenia</taxon>
    </lineage>
</organism>
<accession>A0A533QFQ0</accession>
<dbReference type="InterPro" id="IPR003593">
    <property type="entry name" value="AAA+_ATPase"/>
</dbReference>
<dbReference type="AlphaFoldDB" id="A0A533QFQ0"/>
<evidence type="ECO:0000259" key="10">
    <source>
        <dbReference type="PROSITE" id="PS51012"/>
    </source>
</evidence>
<feature type="transmembrane region" description="Helical" evidence="8">
    <location>
        <begin position="809"/>
        <end position="834"/>
    </location>
</feature>
<feature type="domain" description="ABC transmembrane type-2" evidence="10">
    <location>
        <begin position="692"/>
        <end position="924"/>
    </location>
</feature>
<evidence type="ECO:0000256" key="8">
    <source>
        <dbReference type="SAM" id="Phobius"/>
    </source>
</evidence>
<feature type="transmembrane region" description="Helical" evidence="8">
    <location>
        <begin position="840"/>
        <end position="860"/>
    </location>
</feature>
<keyword evidence="3" id="KW-0547">Nucleotide-binding</keyword>
<dbReference type="InterPro" id="IPR003439">
    <property type="entry name" value="ABC_transporter-like_ATP-bd"/>
</dbReference>
<feature type="domain" description="ABC transporter" evidence="9">
    <location>
        <begin position="278"/>
        <end position="508"/>
    </location>
</feature>
<dbReference type="CDD" id="cd03230">
    <property type="entry name" value="ABC_DR_subfamily_A"/>
    <property type="match status" value="1"/>
</dbReference>
<feature type="transmembrane region" description="Helical" evidence="8">
    <location>
        <begin position="576"/>
        <end position="595"/>
    </location>
</feature>
<dbReference type="PROSITE" id="PS50893">
    <property type="entry name" value="ABC_TRANSPORTER_2"/>
    <property type="match status" value="2"/>
</dbReference>
<evidence type="ECO:0000256" key="7">
    <source>
        <dbReference type="SAM" id="MobiDB-lite"/>
    </source>
</evidence>
<protein>
    <submittedName>
        <fullName evidence="11">ABC-type multidrug transport system, permease component</fullName>
    </submittedName>
</protein>
<dbReference type="InterPro" id="IPR047651">
    <property type="entry name" value="ABC2_perm_RbbA"/>
</dbReference>
<dbReference type="Proteomes" id="UP000319783">
    <property type="component" value="Unassembled WGS sequence"/>
</dbReference>
<dbReference type="NCBIfam" id="NF033858">
    <property type="entry name" value="ABC2_perm_RbbA"/>
    <property type="match status" value="1"/>
</dbReference>
<dbReference type="PANTHER" id="PTHR43038:SF4">
    <property type="entry name" value="RIBOSOME-ASSOCIATED ATPASE"/>
    <property type="match status" value="1"/>
</dbReference>
<dbReference type="PROSITE" id="PS00211">
    <property type="entry name" value="ABC_TRANSPORTER_1"/>
    <property type="match status" value="1"/>
</dbReference>
<evidence type="ECO:0000313" key="12">
    <source>
        <dbReference type="Proteomes" id="UP000319783"/>
    </source>
</evidence>
<dbReference type="InterPro" id="IPR027417">
    <property type="entry name" value="P-loop_NTPase"/>
</dbReference>
<evidence type="ECO:0000256" key="2">
    <source>
        <dbReference type="ARBA" id="ARBA00022692"/>
    </source>
</evidence>
<feature type="region of interest" description="Disordered" evidence="7">
    <location>
        <begin position="527"/>
        <end position="547"/>
    </location>
</feature>
<proteinExistence type="predicted"/>
<gene>
    <name evidence="11" type="ORF">JETT_0049</name>
</gene>
<evidence type="ECO:0000256" key="6">
    <source>
        <dbReference type="ARBA" id="ARBA00023136"/>
    </source>
</evidence>
<dbReference type="InterPro" id="IPR047817">
    <property type="entry name" value="ABC2_TM_bact-type"/>
</dbReference>
<dbReference type="PROSITE" id="PS51012">
    <property type="entry name" value="ABC_TM2"/>
    <property type="match status" value="1"/>
</dbReference>
<feature type="transmembrane region" description="Helical" evidence="8">
    <location>
        <begin position="903"/>
        <end position="921"/>
    </location>
</feature>
<evidence type="ECO:0000313" key="11">
    <source>
        <dbReference type="EMBL" id="TLD43618.1"/>
    </source>
</evidence>
<dbReference type="GO" id="GO:0016887">
    <property type="term" value="F:ATP hydrolysis activity"/>
    <property type="evidence" value="ECO:0007669"/>
    <property type="project" value="InterPro"/>
</dbReference>
<dbReference type="InterPro" id="IPR013525">
    <property type="entry name" value="ABC2_TM"/>
</dbReference>
<dbReference type="Pfam" id="PF12698">
    <property type="entry name" value="ABC2_membrane_3"/>
    <property type="match status" value="1"/>
</dbReference>
<dbReference type="GO" id="GO:0016020">
    <property type="term" value="C:membrane"/>
    <property type="evidence" value="ECO:0007669"/>
    <property type="project" value="UniProtKB-SubCell"/>
</dbReference>
<name>A0A533QFQ0_9BACT</name>
<feature type="domain" description="ABC transporter" evidence="9">
    <location>
        <begin position="14"/>
        <end position="249"/>
    </location>
</feature>
<keyword evidence="2 8" id="KW-0812">Transmembrane</keyword>
<evidence type="ECO:0000256" key="5">
    <source>
        <dbReference type="ARBA" id="ARBA00022989"/>
    </source>
</evidence>
<keyword evidence="4" id="KW-0067">ATP-binding</keyword>
<comment type="caution">
    <text evidence="11">The sequence shown here is derived from an EMBL/GenBank/DDBJ whole genome shotgun (WGS) entry which is preliminary data.</text>
</comment>